<dbReference type="AlphaFoldDB" id="A0A917B4B8"/>
<keyword evidence="1" id="KW-1133">Transmembrane helix</keyword>
<feature type="transmembrane region" description="Helical" evidence="1">
    <location>
        <begin position="123"/>
        <end position="143"/>
    </location>
</feature>
<comment type="caution">
    <text evidence="2">The sequence shown here is derived from an EMBL/GenBank/DDBJ whole genome shotgun (WGS) entry which is preliminary data.</text>
</comment>
<feature type="transmembrane region" description="Helical" evidence="1">
    <location>
        <begin position="99"/>
        <end position="117"/>
    </location>
</feature>
<dbReference type="RefSeq" id="WP_188674602.1">
    <property type="nucleotide sequence ID" value="NZ_BMGP01000002.1"/>
</dbReference>
<sequence>MTSDWLGGGLIVGLAAVLWLIYLVPTWFRRNEYNATERNVVRLQQTLRILAETAEAPEEVRAEASARSVVQHQRLLKKVTVNNTPPALRAAAKIRKARAVTSGILVLSLAVAVLGGVQTAVNGAWLVLVVGVVASTLCVTRLGRLAKDGRAIKLPAQAASTAAAEASGSLVDSSAFADERGEADFDDSEGDVGFDADVSAADTAESGWTPVPLPKPLYTERRRLRQLNVGQPLSSTFAPAASNSVGFAEQTASQAEQALLAAAQASEQVLRAGFAAEDARAVASADTEPVAAPPSIPSRFSTMGFVDDAETGSFDVDQVLARRRAG</sequence>
<keyword evidence="1" id="KW-0472">Membrane</keyword>
<proteinExistence type="predicted"/>
<reference evidence="2 3" key="1">
    <citation type="journal article" date="2014" name="Int. J. Syst. Evol. Microbiol.">
        <title>Complete genome sequence of Corynebacterium casei LMG S-19264T (=DSM 44701T), isolated from a smear-ripened cheese.</title>
        <authorList>
            <consortium name="US DOE Joint Genome Institute (JGI-PGF)"/>
            <person name="Walter F."/>
            <person name="Albersmeier A."/>
            <person name="Kalinowski J."/>
            <person name="Ruckert C."/>
        </authorList>
    </citation>
    <scope>NUCLEOTIDE SEQUENCE [LARGE SCALE GENOMIC DNA]</scope>
    <source>
        <strain evidence="2 3">CGMCC 1.12976</strain>
    </source>
</reference>
<evidence type="ECO:0000313" key="3">
    <source>
        <dbReference type="Proteomes" id="UP000598775"/>
    </source>
</evidence>
<accession>A0A917B4B8</accession>
<keyword evidence="3" id="KW-1185">Reference proteome</keyword>
<keyword evidence="1" id="KW-0812">Transmembrane</keyword>
<organism evidence="2 3">
    <name type="scientific">Subtercola lobariae</name>
    <dbReference type="NCBI Taxonomy" id="1588641"/>
    <lineage>
        <taxon>Bacteria</taxon>
        <taxon>Bacillati</taxon>
        <taxon>Actinomycetota</taxon>
        <taxon>Actinomycetes</taxon>
        <taxon>Micrococcales</taxon>
        <taxon>Microbacteriaceae</taxon>
        <taxon>Subtercola</taxon>
    </lineage>
</organism>
<protein>
    <recommendedName>
        <fullName evidence="4">Large exoprotein</fullName>
    </recommendedName>
</protein>
<dbReference type="EMBL" id="BMGP01000002">
    <property type="protein sequence ID" value="GGF17817.1"/>
    <property type="molecule type" value="Genomic_DNA"/>
</dbReference>
<evidence type="ECO:0008006" key="4">
    <source>
        <dbReference type="Google" id="ProtNLM"/>
    </source>
</evidence>
<gene>
    <name evidence="2" type="ORF">GCM10011399_09420</name>
</gene>
<evidence type="ECO:0000313" key="2">
    <source>
        <dbReference type="EMBL" id="GGF17817.1"/>
    </source>
</evidence>
<dbReference type="Proteomes" id="UP000598775">
    <property type="component" value="Unassembled WGS sequence"/>
</dbReference>
<evidence type="ECO:0000256" key="1">
    <source>
        <dbReference type="SAM" id="Phobius"/>
    </source>
</evidence>
<name>A0A917B4B8_9MICO</name>
<feature type="transmembrane region" description="Helical" evidence="1">
    <location>
        <begin position="6"/>
        <end position="28"/>
    </location>
</feature>